<evidence type="ECO:0000256" key="1">
    <source>
        <dbReference type="ARBA" id="ARBA00004071"/>
    </source>
</evidence>
<evidence type="ECO:0000256" key="6">
    <source>
        <dbReference type="ARBA" id="ARBA00023295"/>
    </source>
</evidence>
<dbReference type="PRINTS" id="PR00741">
    <property type="entry name" value="GLHYDRLASE29"/>
</dbReference>
<keyword evidence="5 7" id="KW-0378">Hydrolase</keyword>
<evidence type="ECO:0000256" key="2">
    <source>
        <dbReference type="ARBA" id="ARBA00007951"/>
    </source>
</evidence>
<keyword evidence="11" id="KW-1185">Reference proteome</keyword>
<feature type="domain" description="Glycoside hydrolase family 29 N-terminal" evidence="8">
    <location>
        <begin position="24"/>
        <end position="347"/>
    </location>
</feature>
<proteinExistence type="inferred from homology"/>
<dbReference type="InterPro" id="IPR031919">
    <property type="entry name" value="Fucosidase_C"/>
</dbReference>
<evidence type="ECO:0000259" key="8">
    <source>
        <dbReference type="Pfam" id="PF01120"/>
    </source>
</evidence>
<evidence type="ECO:0000256" key="7">
    <source>
        <dbReference type="PIRNR" id="PIRNR001092"/>
    </source>
</evidence>
<evidence type="ECO:0000313" key="11">
    <source>
        <dbReference type="Proteomes" id="UP001164746"/>
    </source>
</evidence>
<feature type="chain" id="PRO_5045017095" description="alpha-L-fucosidase" evidence="7">
    <location>
        <begin position="24"/>
        <end position="422"/>
    </location>
</feature>
<evidence type="ECO:0000256" key="5">
    <source>
        <dbReference type="ARBA" id="ARBA00022801"/>
    </source>
</evidence>
<dbReference type="InterPro" id="IPR016286">
    <property type="entry name" value="FUC_metazoa-typ"/>
</dbReference>
<feature type="domain" description="Alpha-L-fucosidase C-terminal" evidence="9">
    <location>
        <begin position="369"/>
        <end position="418"/>
    </location>
</feature>
<keyword evidence="4 7" id="KW-0732">Signal</keyword>
<dbReference type="InterPro" id="IPR017853">
    <property type="entry name" value="GH"/>
</dbReference>
<dbReference type="EC" id="3.2.1.51" evidence="3"/>
<dbReference type="Gene3D" id="3.20.20.80">
    <property type="entry name" value="Glycosidases"/>
    <property type="match status" value="1"/>
</dbReference>
<name>A0ABY7GA55_MYAAR</name>
<evidence type="ECO:0000259" key="9">
    <source>
        <dbReference type="Pfam" id="PF16757"/>
    </source>
</evidence>
<evidence type="ECO:0000256" key="4">
    <source>
        <dbReference type="ARBA" id="ARBA00022729"/>
    </source>
</evidence>
<protein>
    <recommendedName>
        <fullName evidence="3">alpha-L-fucosidase</fullName>
        <ecNumber evidence="3">3.2.1.51</ecNumber>
    </recommendedName>
</protein>
<dbReference type="SUPFAM" id="SSF51445">
    <property type="entry name" value="(Trans)glycosidases"/>
    <property type="match status" value="1"/>
</dbReference>
<dbReference type="Proteomes" id="UP001164746">
    <property type="component" value="Chromosome 17"/>
</dbReference>
<dbReference type="PIRSF" id="PIRSF001092">
    <property type="entry name" value="Alpha-L-fucosidase"/>
    <property type="match status" value="1"/>
</dbReference>
<feature type="signal peptide" evidence="7">
    <location>
        <begin position="1"/>
        <end position="23"/>
    </location>
</feature>
<dbReference type="InterPro" id="IPR000933">
    <property type="entry name" value="Glyco_hydro_29"/>
</dbReference>
<dbReference type="InterPro" id="IPR057739">
    <property type="entry name" value="Glyco_hydro_29_N"/>
</dbReference>
<dbReference type="Pfam" id="PF01120">
    <property type="entry name" value="Alpha_L_fucos"/>
    <property type="match status" value="1"/>
</dbReference>
<organism evidence="10 11">
    <name type="scientific">Mya arenaria</name>
    <name type="common">Soft-shell clam</name>
    <dbReference type="NCBI Taxonomy" id="6604"/>
    <lineage>
        <taxon>Eukaryota</taxon>
        <taxon>Metazoa</taxon>
        <taxon>Spiralia</taxon>
        <taxon>Lophotrochozoa</taxon>
        <taxon>Mollusca</taxon>
        <taxon>Bivalvia</taxon>
        <taxon>Autobranchia</taxon>
        <taxon>Heteroconchia</taxon>
        <taxon>Euheterodonta</taxon>
        <taxon>Imparidentia</taxon>
        <taxon>Neoheterodontei</taxon>
        <taxon>Myida</taxon>
        <taxon>Myoidea</taxon>
        <taxon>Myidae</taxon>
        <taxon>Mya</taxon>
    </lineage>
</organism>
<comment type="similarity">
    <text evidence="2 7">Belongs to the glycosyl hydrolase 29 family.</text>
</comment>
<keyword evidence="6 7" id="KW-0326">Glycosidase</keyword>
<dbReference type="EMBL" id="CP111028">
    <property type="protein sequence ID" value="WAR31295.1"/>
    <property type="molecule type" value="Genomic_DNA"/>
</dbReference>
<dbReference type="Pfam" id="PF16757">
    <property type="entry name" value="Fucosidase_C"/>
    <property type="match status" value="1"/>
</dbReference>
<dbReference type="SMART" id="SM00812">
    <property type="entry name" value="Alpha_L_fucos"/>
    <property type="match status" value="1"/>
</dbReference>
<dbReference type="PANTHER" id="PTHR10030">
    <property type="entry name" value="ALPHA-L-FUCOSIDASE"/>
    <property type="match status" value="1"/>
</dbReference>
<evidence type="ECO:0000256" key="3">
    <source>
        <dbReference type="ARBA" id="ARBA00012662"/>
    </source>
</evidence>
<comment type="function">
    <text evidence="1">Alpha-L-fucosidase is responsible for hydrolyzing the alpha-1,6-linked fucose joined to the reducing-end N-acetylglucosamine of the carbohydrate moieties of glycoproteins.</text>
</comment>
<gene>
    <name evidence="10" type="ORF">MAR_033837</name>
</gene>
<evidence type="ECO:0000313" key="10">
    <source>
        <dbReference type="EMBL" id="WAR31295.1"/>
    </source>
</evidence>
<accession>A0ABY7GA55</accession>
<sequence>MDELTKPFRTICVVLSLIVLCKCTKYEPNWASLDSRPLPAWYDDSKIGIFLHWGVFSVPSFKSEWFWKYWRGGNPEIVKYMDRNYRPDFTYADFAPSFTADLFNPEEWAEIFEAAGARYVVLTTKHHEGFTNWPSNHSFNWNSMDVGPKRDIVGELSTAIRKNTDIHFGVYHSMFEWFNPMFLNDQKNGFQTRNFPQLVNNYRPDVIWSDGSWLAADTYWQSPEFLAWLYNDSPVKDTVVVNDRWGNNTNCKHGGFLSCSDRYNPGKLQKRKWENAFNIDKHSWGHRRDAVLSQLMTMEEIMAQLVSTISCGGNVLINVGPTKDGRIVPIFEERLRDLGAWLKLNGEAIYSTRPWTYQNDTVTPHVCPTPTSSTRVTLLGYEGPLTWSQASTSQGINVAVPLIPFNVMPCKYAWVLKFENLA</sequence>
<reference evidence="10" key="1">
    <citation type="submission" date="2022-11" db="EMBL/GenBank/DDBJ databases">
        <title>Centuries of genome instability and evolution in soft-shell clam transmissible cancer (bioRxiv).</title>
        <authorList>
            <person name="Hart S.F.M."/>
            <person name="Yonemitsu M.A."/>
            <person name="Giersch R.M."/>
            <person name="Beal B.F."/>
            <person name="Arriagada G."/>
            <person name="Davis B.W."/>
            <person name="Ostrander E.A."/>
            <person name="Goff S.P."/>
            <person name="Metzger M.J."/>
        </authorList>
    </citation>
    <scope>NUCLEOTIDE SEQUENCE</scope>
    <source>
        <strain evidence="10">MELC-2E11</strain>
        <tissue evidence="10">Siphon/mantle</tissue>
    </source>
</reference>
<dbReference type="PANTHER" id="PTHR10030:SF37">
    <property type="entry name" value="ALPHA-L-FUCOSIDASE-RELATED"/>
    <property type="match status" value="1"/>
</dbReference>